<dbReference type="InterPro" id="IPR025187">
    <property type="entry name" value="DUF4112"/>
</dbReference>
<sequence>MAPLTLLWLAIDRIVDGKVTNLKSKDGKRKYVIPACYEDIRMSNNGNKKENYKDVNYLIRSGRMAMEKGDAQVFYRIFCLMSELNKHNTGSSGCFSSSDLKHLNYDHGQKESSKLVRSDQSSMRHMKNFAWLMESIMPSPTGGFRLGTGTIFMAIPFLGALLTAMMNSMVYIRIATRVSAPRWLVTEIFLPLFWAVFFSFIMPSLGDLPASRISPSRRAARKVKYWLKLRTILSLDERDPETGLWISKHLNIVFPNLPDGNRYTWRYSNGLRKEIFGDDLKHLYKTKDKNSIEDRV</sequence>
<keyword evidence="3" id="KW-1185">Reference proteome</keyword>
<gene>
    <name evidence="2" type="ORF">L486_03775</name>
</gene>
<organism evidence="2 3">
    <name type="scientific">Kwoniella mangroviensis CBS 10435</name>
    <dbReference type="NCBI Taxonomy" id="1331196"/>
    <lineage>
        <taxon>Eukaryota</taxon>
        <taxon>Fungi</taxon>
        <taxon>Dikarya</taxon>
        <taxon>Basidiomycota</taxon>
        <taxon>Agaricomycotina</taxon>
        <taxon>Tremellomycetes</taxon>
        <taxon>Tremellales</taxon>
        <taxon>Cryptococcaceae</taxon>
        <taxon>Kwoniella</taxon>
    </lineage>
</organism>
<keyword evidence="1" id="KW-1133">Transmembrane helix</keyword>
<protein>
    <submittedName>
        <fullName evidence="2">Uncharacterized protein</fullName>
    </submittedName>
</protein>
<accession>A0A1B9IUQ3</accession>
<dbReference type="OrthoDB" id="2564466at2759"/>
<dbReference type="Proteomes" id="UP000092583">
    <property type="component" value="Unassembled WGS sequence"/>
</dbReference>
<reference evidence="2 3" key="1">
    <citation type="submission" date="2013-07" db="EMBL/GenBank/DDBJ databases">
        <title>The Genome Sequence of Kwoniella mangroviensis CBS10435.</title>
        <authorList>
            <consortium name="The Broad Institute Genome Sequencing Platform"/>
            <person name="Cuomo C."/>
            <person name="Litvintseva A."/>
            <person name="Chen Y."/>
            <person name="Heitman J."/>
            <person name="Sun S."/>
            <person name="Springer D."/>
            <person name="Dromer F."/>
            <person name="Young S.K."/>
            <person name="Zeng Q."/>
            <person name="Gargeya S."/>
            <person name="Fitzgerald M."/>
            <person name="Abouelleil A."/>
            <person name="Alvarado L."/>
            <person name="Berlin A.M."/>
            <person name="Chapman S.B."/>
            <person name="Dewar J."/>
            <person name="Goldberg J."/>
            <person name="Griggs A."/>
            <person name="Gujja S."/>
            <person name="Hansen M."/>
            <person name="Howarth C."/>
            <person name="Imamovic A."/>
            <person name="Larimer J."/>
            <person name="McCowan C."/>
            <person name="Murphy C."/>
            <person name="Pearson M."/>
            <person name="Priest M."/>
            <person name="Roberts A."/>
            <person name="Saif S."/>
            <person name="Shea T."/>
            <person name="Sykes S."/>
            <person name="Wortman J."/>
            <person name="Nusbaum C."/>
            <person name="Birren B."/>
        </authorList>
    </citation>
    <scope>NUCLEOTIDE SEQUENCE [LARGE SCALE GENOMIC DNA]</scope>
    <source>
        <strain evidence="2 3">CBS 10435</strain>
    </source>
</reference>
<reference evidence="3" key="2">
    <citation type="submission" date="2013-12" db="EMBL/GenBank/DDBJ databases">
        <title>Evolution of pathogenesis and genome organization in the Tremellales.</title>
        <authorList>
            <person name="Cuomo C."/>
            <person name="Litvintseva A."/>
            <person name="Heitman J."/>
            <person name="Chen Y."/>
            <person name="Sun S."/>
            <person name="Springer D."/>
            <person name="Dromer F."/>
            <person name="Young S."/>
            <person name="Zeng Q."/>
            <person name="Chapman S."/>
            <person name="Gujja S."/>
            <person name="Saif S."/>
            <person name="Birren B."/>
        </authorList>
    </citation>
    <scope>NUCLEOTIDE SEQUENCE [LARGE SCALE GENOMIC DNA]</scope>
    <source>
        <strain evidence="3">CBS 10435</strain>
    </source>
</reference>
<feature type="transmembrane region" description="Helical" evidence="1">
    <location>
        <begin position="184"/>
        <end position="205"/>
    </location>
</feature>
<dbReference type="EMBL" id="KI669461">
    <property type="protein sequence ID" value="OCF59272.1"/>
    <property type="molecule type" value="Genomic_DNA"/>
</dbReference>
<dbReference type="AlphaFoldDB" id="A0A1B9IUQ3"/>
<feature type="transmembrane region" description="Helical" evidence="1">
    <location>
        <begin position="151"/>
        <end position="172"/>
    </location>
</feature>
<evidence type="ECO:0000313" key="3">
    <source>
        <dbReference type="Proteomes" id="UP000092583"/>
    </source>
</evidence>
<proteinExistence type="predicted"/>
<dbReference type="Pfam" id="PF13430">
    <property type="entry name" value="DUF4112"/>
    <property type="match status" value="1"/>
</dbReference>
<evidence type="ECO:0000313" key="2">
    <source>
        <dbReference type="EMBL" id="OCF59272.1"/>
    </source>
</evidence>
<name>A0A1B9IUQ3_9TREE</name>
<keyword evidence="1" id="KW-0472">Membrane</keyword>
<evidence type="ECO:0000256" key="1">
    <source>
        <dbReference type="SAM" id="Phobius"/>
    </source>
</evidence>
<keyword evidence="1" id="KW-0812">Transmembrane</keyword>